<accession>A0A401INI2</accession>
<dbReference type="OrthoDB" id="9811471at2"/>
<dbReference type="Proteomes" id="UP000287247">
    <property type="component" value="Unassembled WGS sequence"/>
</dbReference>
<comment type="caution">
    <text evidence="3">The sequence shown here is derived from an EMBL/GenBank/DDBJ whole genome shotgun (WGS) entry which is preliminary data.</text>
</comment>
<comment type="similarity">
    <text evidence="1">Belongs to the amidase family.</text>
</comment>
<dbReference type="PANTHER" id="PTHR11895">
    <property type="entry name" value="TRANSAMIDASE"/>
    <property type="match status" value="1"/>
</dbReference>
<name>A0A401INI2_APHSA</name>
<feature type="domain" description="Amidase" evidence="2">
    <location>
        <begin position="27"/>
        <end position="446"/>
    </location>
</feature>
<dbReference type="InterPro" id="IPR020556">
    <property type="entry name" value="Amidase_CS"/>
</dbReference>
<proteinExistence type="inferred from homology"/>
<evidence type="ECO:0000313" key="3">
    <source>
        <dbReference type="EMBL" id="GBF82798.1"/>
    </source>
</evidence>
<evidence type="ECO:0000313" key="4">
    <source>
        <dbReference type="Proteomes" id="UP000287247"/>
    </source>
</evidence>
<dbReference type="Gene3D" id="3.90.1300.10">
    <property type="entry name" value="Amidase signature (AS) domain"/>
    <property type="match status" value="1"/>
</dbReference>
<dbReference type="SUPFAM" id="SSF75304">
    <property type="entry name" value="Amidase signature (AS) enzymes"/>
    <property type="match status" value="1"/>
</dbReference>
<dbReference type="Pfam" id="PF01425">
    <property type="entry name" value="Amidase"/>
    <property type="match status" value="1"/>
</dbReference>
<dbReference type="RefSeq" id="WP_124975902.1">
    <property type="nucleotide sequence ID" value="NZ_BDQK01000017.1"/>
</dbReference>
<sequence length="475" mass="50647">MNSLDLAFTPALTLAKSIRDRQISPLELTQVYLDRIEQYDPQLGSFFHVAAETALNDAKNKTEQLANTPNINHLPPFFGVPTAIKDLNAVAGMPLTYGVAALKNNIATYDDGIVMRLKGAGCIILGKTATSELGSFPYTEPPGFLPTRNPWHLDYTSGGSSGGSSAAVAAGLCAIAQGSDGGGSIRGPAACCGLVGIKPAKGRVSHAPVGDYQSGISVNGPLTRTVADGAALLDVMSGYITGDPYWLPDPEISFLAATQQISTPLKIAFSDTLPPFNETEVIVKDAVQKAAKLLEEMGHHLEVHYPNVEPLIKPFTRIWQAGVNAARLPDEALSSMNCWLKEQAGTIGDYLQAVHQMQIFSRQLVAFFDQFDVLLLPVYLHQPIKVGAWANLSPEETLTNIINWVAPCPAFNASGLPAISLPVTQDENGLPVGIQLIGKPADELTLISLASQLEMAINSSLFKPQNLPIGSSRLG</sequence>
<evidence type="ECO:0000259" key="2">
    <source>
        <dbReference type="Pfam" id="PF01425"/>
    </source>
</evidence>
<dbReference type="InterPro" id="IPR036928">
    <property type="entry name" value="AS_sf"/>
</dbReference>
<keyword evidence="4" id="KW-1185">Reference proteome</keyword>
<protein>
    <submittedName>
        <fullName evidence="3">Amidase</fullName>
    </submittedName>
</protein>
<dbReference type="InterPro" id="IPR000120">
    <property type="entry name" value="Amidase"/>
</dbReference>
<dbReference type="GO" id="GO:0003824">
    <property type="term" value="F:catalytic activity"/>
    <property type="evidence" value="ECO:0007669"/>
    <property type="project" value="InterPro"/>
</dbReference>
<dbReference type="PROSITE" id="PS00571">
    <property type="entry name" value="AMIDASES"/>
    <property type="match status" value="1"/>
</dbReference>
<dbReference type="InterPro" id="IPR023631">
    <property type="entry name" value="Amidase_dom"/>
</dbReference>
<organism evidence="3 4">
    <name type="scientific">Aphanothece sacrum FPU1</name>
    <dbReference type="NCBI Taxonomy" id="1920663"/>
    <lineage>
        <taxon>Bacteria</taxon>
        <taxon>Bacillati</taxon>
        <taxon>Cyanobacteriota</taxon>
        <taxon>Cyanophyceae</taxon>
        <taxon>Oscillatoriophycideae</taxon>
        <taxon>Chroococcales</taxon>
        <taxon>Aphanothecaceae</taxon>
        <taxon>Aphanothece</taxon>
    </lineage>
</organism>
<dbReference type="PANTHER" id="PTHR11895:SF7">
    <property type="entry name" value="GLUTAMYL-TRNA(GLN) AMIDOTRANSFERASE SUBUNIT A, MITOCHONDRIAL"/>
    <property type="match status" value="1"/>
</dbReference>
<gene>
    <name evidence="3" type="ORF">AsFPU1_4232</name>
</gene>
<dbReference type="AlphaFoldDB" id="A0A401INI2"/>
<evidence type="ECO:0000256" key="1">
    <source>
        <dbReference type="ARBA" id="ARBA00009199"/>
    </source>
</evidence>
<reference evidence="4" key="1">
    <citation type="submission" date="2017-05" db="EMBL/GenBank/DDBJ databases">
        <title>Physiological properties and genetic analysis related to exopolysaccharide production of fresh-water unicellular cyanobacterium Aphanothece sacrum, Suizenji Nori, that has been cultured as a food source in Japan.</title>
        <authorList>
            <person name="Kanesaki Y."/>
            <person name="Yoshikawa S."/>
            <person name="Ohki K."/>
        </authorList>
    </citation>
    <scope>NUCLEOTIDE SEQUENCE [LARGE SCALE GENOMIC DNA]</scope>
    <source>
        <strain evidence="4">FPU1</strain>
    </source>
</reference>
<dbReference type="EMBL" id="BDQK01000017">
    <property type="protein sequence ID" value="GBF82798.1"/>
    <property type="molecule type" value="Genomic_DNA"/>
</dbReference>